<dbReference type="Proteomes" id="UP000255177">
    <property type="component" value="Unassembled WGS sequence"/>
</dbReference>
<evidence type="ECO:0000313" key="2">
    <source>
        <dbReference type="Proteomes" id="UP000255177"/>
    </source>
</evidence>
<dbReference type="RefSeq" id="WP_115088978.1">
    <property type="nucleotide sequence ID" value="NZ_CBCSFG010000021.1"/>
</dbReference>
<dbReference type="EMBL" id="UIDD01000012">
    <property type="protein sequence ID" value="SUQ65476.1"/>
    <property type="molecule type" value="Genomic_DNA"/>
</dbReference>
<keyword evidence="2" id="KW-1185">Reference proteome</keyword>
<evidence type="ECO:0000313" key="1">
    <source>
        <dbReference type="EMBL" id="SUQ65476.1"/>
    </source>
</evidence>
<name>A0A380T7H1_9PSED</name>
<reference evidence="2" key="1">
    <citation type="submission" date="2018-07" db="EMBL/GenBank/DDBJ databases">
        <authorList>
            <person name="Blom J."/>
        </authorList>
    </citation>
    <scope>NUCLEOTIDE SEQUENCE [LARGE SCALE GENOMIC DNA]</scope>
    <source>
        <strain evidence="2">CCOS 864</strain>
    </source>
</reference>
<organism evidence="1 2">
    <name type="scientific">Pseudomonas wadenswilerensis</name>
    <dbReference type="NCBI Taxonomy" id="1785161"/>
    <lineage>
        <taxon>Bacteria</taxon>
        <taxon>Pseudomonadati</taxon>
        <taxon>Pseudomonadota</taxon>
        <taxon>Gammaproteobacteria</taxon>
        <taxon>Pseudomonadales</taxon>
        <taxon>Pseudomonadaceae</taxon>
        <taxon>Pseudomonas</taxon>
    </lineage>
</organism>
<proteinExistence type="predicted"/>
<accession>A0A380T7H1</accession>
<protein>
    <submittedName>
        <fullName evidence="1">Uncharacterized protein</fullName>
    </submittedName>
</protein>
<dbReference type="AlphaFoldDB" id="A0A380T7H1"/>
<sequence>MNKPQATVVGAGLMSFMPGLTPAQRSSVKLAVLQAERETRFVHEQGQVQNWYSYYKNKLKFYGWDAVPPSEVHWPGNERSDIVDSALKAISAVAGSQYASSTELAMRGLKQDARALVQFERRTREQGVFQLLPCAPGRNGAVDMVLYYEELEQSQVAAGFLFRKRRHQQVRAELVRFNTRLFDQQFRSKVERSLETIALREILELEL</sequence>
<gene>
    <name evidence="1" type="ORF">CCOS864_04951</name>
</gene>